<name>A0ABY6ITB4_9HYPH</name>
<dbReference type="PANTHER" id="PTHR46928">
    <property type="entry name" value="MESENCHYME-SPECIFIC CELL SURFACE GLYCOPROTEIN"/>
    <property type="match status" value="1"/>
</dbReference>
<reference evidence="3" key="1">
    <citation type="submission" date="2022-10" db="EMBL/GenBank/DDBJ databases">
        <title>YIM 151497 complete genome.</title>
        <authorList>
            <person name="Chen X."/>
        </authorList>
    </citation>
    <scope>NUCLEOTIDE SEQUENCE</scope>
    <source>
        <strain evidence="3">YIM 151497</strain>
    </source>
</reference>
<dbReference type="SUPFAM" id="SSF63829">
    <property type="entry name" value="Calcium-dependent phosphotriesterase"/>
    <property type="match status" value="1"/>
</dbReference>
<dbReference type="InterPro" id="IPR027372">
    <property type="entry name" value="Phytase-like_dom"/>
</dbReference>
<dbReference type="SUPFAM" id="SSF50969">
    <property type="entry name" value="YVTN repeat-like/Quinoprotein amine dehydrogenase"/>
    <property type="match status" value="1"/>
</dbReference>
<feature type="signal peptide" evidence="1">
    <location>
        <begin position="1"/>
        <end position="24"/>
    </location>
</feature>
<dbReference type="RefSeq" id="WP_264227208.1">
    <property type="nucleotide sequence ID" value="NZ_CP107716.1"/>
</dbReference>
<evidence type="ECO:0000313" key="4">
    <source>
        <dbReference type="Proteomes" id="UP001163882"/>
    </source>
</evidence>
<evidence type="ECO:0000259" key="2">
    <source>
        <dbReference type="Pfam" id="PF13449"/>
    </source>
</evidence>
<evidence type="ECO:0000256" key="1">
    <source>
        <dbReference type="SAM" id="SignalP"/>
    </source>
</evidence>
<dbReference type="InterPro" id="IPR015943">
    <property type="entry name" value="WD40/YVTN_repeat-like_dom_sf"/>
</dbReference>
<feature type="domain" description="Phytase-like" evidence="2">
    <location>
        <begin position="444"/>
        <end position="709"/>
    </location>
</feature>
<protein>
    <submittedName>
        <fullName evidence="3">Esterase-like activity of phytase family protein</fullName>
    </submittedName>
</protein>
<gene>
    <name evidence="3" type="ORF">OF122_07810</name>
</gene>
<accession>A0ABY6ITB4</accession>
<dbReference type="InterPro" id="IPR052956">
    <property type="entry name" value="Mesenchyme-surface_protein"/>
</dbReference>
<dbReference type="EMBL" id="CP107716">
    <property type="protein sequence ID" value="UYQ73649.1"/>
    <property type="molecule type" value="Genomic_DNA"/>
</dbReference>
<evidence type="ECO:0000313" key="3">
    <source>
        <dbReference type="EMBL" id="UYQ73649.1"/>
    </source>
</evidence>
<feature type="chain" id="PRO_5045189687" evidence="1">
    <location>
        <begin position="25"/>
        <end position="727"/>
    </location>
</feature>
<dbReference type="InterPro" id="IPR011044">
    <property type="entry name" value="Quino_amine_DH_bsu"/>
</dbReference>
<keyword evidence="4" id="KW-1185">Reference proteome</keyword>
<dbReference type="Proteomes" id="UP001163882">
    <property type="component" value="Chromosome"/>
</dbReference>
<sequence>MTKSTLLAALAAGLLASAAMPAQAAFFNRIASFPVAENAPEAEATSSEIISASEDGMTLVYSDSPGGGIGFVDITDPAAPAAAGYVSTDGEPTSVVVIGDYAFAGVNTSESFVAPSGHVAVIDMASKEIVATCDVSGQPDSVAKSPDGTLLAVAIENERDEDLNDGEIPQLPAGNVTLFSTSDAGLDCDSMIEVDVTGLADIAPSDPEPEFTDFNENNELVVSMQENNHFVIIDGNSGEVINDFSAGSTDLSGIDTEEDGVLSFTESQDTRLREPDAVKWIDADHFVASNEGDYNGGSRGFTIYNKDGSVAYESGAAMEMITATLGHYPEGRSDAKGIEPEGMEVATFGDDTLIFVMQERSSLIAIYRTTDGEPEYIQSIPSGMGPESAVAIPDRNIIATANEEDLREDGLAGSHVMIFAYQDVDAPDYPQIVSAMNEDGTPIGWVALSGLVADADEAGKLYAVNDSYLSMMPTIYTIDAAQSPAMITEATLITRDGAAAEALDLEGITLDGEGGFWLASEGRTDRDIPHMLYRVDAEGAIVEEVSFPDSLLANEIRFGSEGVSSVGTGEDMVLWIAIQREWGDDEAGMTKLVSYKPSTGEWGAVHYPLETPTDGAWVGLSEITIHGDYAYIVERDNQIAGNAELKKLYRVPVAELVGAEIGGELPVVTKEEVRDFIPDLQALNGYVLDKVEGFAIDANGIGWAVTDNDGVDDSSGETNFWSIGAVE</sequence>
<dbReference type="Gene3D" id="2.130.10.10">
    <property type="entry name" value="YVTN repeat-like/Quinoprotein amine dehydrogenase"/>
    <property type="match status" value="1"/>
</dbReference>
<proteinExistence type="predicted"/>
<keyword evidence="1" id="KW-0732">Signal</keyword>
<dbReference type="PANTHER" id="PTHR46928:SF1">
    <property type="entry name" value="MESENCHYME-SPECIFIC CELL SURFACE GLYCOPROTEIN"/>
    <property type="match status" value="1"/>
</dbReference>
<dbReference type="Pfam" id="PF13449">
    <property type="entry name" value="Phytase-like"/>
    <property type="match status" value="1"/>
</dbReference>
<organism evidence="3 4">
    <name type="scientific">Pelagibacterium flavum</name>
    <dbReference type="NCBI Taxonomy" id="2984530"/>
    <lineage>
        <taxon>Bacteria</taxon>
        <taxon>Pseudomonadati</taxon>
        <taxon>Pseudomonadota</taxon>
        <taxon>Alphaproteobacteria</taxon>
        <taxon>Hyphomicrobiales</taxon>
        <taxon>Devosiaceae</taxon>
        <taxon>Pelagibacterium</taxon>
    </lineage>
</organism>